<protein>
    <submittedName>
        <fullName evidence="1">Uncharacterized protein</fullName>
    </submittedName>
</protein>
<dbReference type="EMBL" id="CAKLCM010000003">
    <property type="protein sequence ID" value="CAH0529773.1"/>
    <property type="molecule type" value="Genomic_DNA"/>
</dbReference>
<organism evidence="1 2">
    <name type="scientific">Vibrio hippocampi</name>
    <dbReference type="NCBI Taxonomy" id="654686"/>
    <lineage>
        <taxon>Bacteria</taxon>
        <taxon>Pseudomonadati</taxon>
        <taxon>Pseudomonadota</taxon>
        <taxon>Gammaproteobacteria</taxon>
        <taxon>Vibrionales</taxon>
        <taxon>Vibrionaceae</taxon>
        <taxon>Vibrio</taxon>
    </lineage>
</organism>
<reference evidence="1" key="1">
    <citation type="submission" date="2021-12" db="EMBL/GenBank/DDBJ databases">
        <authorList>
            <person name="Rodrigo-Torres L."/>
            <person name="Arahal R. D."/>
            <person name="Lucena T."/>
        </authorList>
    </citation>
    <scope>NUCLEOTIDE SEQUENCE</scope>
    <source>
        <strain evidence="1">CECT 8226</strain>
    </source>
</reference>
<name>A0ABM8ZMN5_9VIBR</name>
<evidence type="ECO:0000313" key="1">
    <source>
        <dbReference type="EMBL" id="CAH0529773.1"/>
    </source>
</evidence>
<keyword evidence="2" id="KW-1185">Reference proteome</keyword>
<dbReference type="Proteomes" id="UP000838160">
    <property type="component" value="Unassembled WGS sequence"/>
</dbReference>
<accession>A0ABM8ZMN5</accession>
<comment type="caution">
    <text evidence="1">The sequence shown here is derived from an EMBL/GenBank/DDBJ whole genome shotgun (WGS) entry which is preliminary data.</text>
</comment>
<evidence type="ECO:0000313" key="2">
    <source>
        <dbReference type="Proteomes" id="UP000838160"/>
    </source>
</evidence>
<proteinExistence type="predicted"/>
<sequence length="48" mass="5335">MSRLTLCPVLMLQITTSNFTEPCLLQLRNLSYPNYTKVAPLKAPIGAI</sequence>
<gene>
    <name evidence="1" type="ORF">VHP8226_03529</name>
</gene>